<dbReference type="AlphaFoldDB" id="A0A1D7ZZA8"/>
<dbReference type="PATRIC" id="fig|1613.112.peg.1821"/>
<evidence type="ECO:0000313" key="3">
    <source>
        <dbReference type="EMBL" id="AOR75179.1"/>
    </source>
</evidence>
<dbReference type="Proteomes" id="UP000094714">
    <property type="component" value="Chromosome"/>
</dbReference>
<dbReference type="PANTHER" id="PTHR43833">
    <property type="entry name" value="POTASSIUM CHANNEL PROTEIN 2-RELATED-RELATED"/>
    <property type="match status" value="1"/>
</dbReference>
<dbReference type="Pfam" id="PF02080">
    <property type="entry name" value="TrkA_C"/>
    <property type="match status" value="1"/>
</dbReference>
<dbReference type="InterPro" id="IPR036721">
    <property type="entry name" value="RCK_C_sf"/>
</dbReference>
<dbReference type="InterPro" id="IPR036291">
    <property type="entry name" value="NAD(P)-bd_dom_sf"/>
</dbReference>
<proteinExistence type="predicted"/>
<organism evidence="3 4">
    <name type="scientific">Limosilactobacillus fermentum</name>
    <name type="common">Lactobacillus fermentum</name>
    <dbReference type="NCBI Taxonomy" id="1613"/>
    <lineage>
        <taxon>Bacteria</taxon>
        <taxon>Bacillati</taxon>
        <taxon>Bacillota</taxon>
        <taxon>Bacilli</taxon>
        <taxon>Lactobacillales</taxon>
        <taxon>Lactobacillaceae</taxon>
        <taxon>Limosilactobacillus</taxon>
    </lineage>
</organism>
<evidence type="ECO:0000259" key="1">
    <source>
        <dbReference type="PROSITE" id="PS51201"/>
    </source>
</evidence>
<gene>
    <name evidence="3" type="ORF">LACFE_CDS1736</name>
</gene>
<dbReference type="InterPro" id="IPR003148">
    <property type="entry name" value="RCK_N"/>
</dbReference>
<dbReference type="GO" id="GO:0008324">
    <property type="term" value="F:monoatomic cation transmembrane transporter activity"/>
    <property type="evidence" value="ECO:0007669"/>
    <property type="project" value="InterPro"/>
</dbReference>
<evidence type="ECO:0000259" key="2">
    <source>
        <dbReference type="PROSITE" id="PS51202"/>
    </source>
</evidence>
<sequence>MDKTESFAVIGIGQFGSALCEALVEAGQEVLAIDSNEEVINDLAGSVMRAVIADAQDEEALKDLSIGTFDHVYVSIGKDIEASIMATLIAKDLGAKDVICRAENRNHARVLQRVGADLVVRPEHDLAKRLIFAKLNPSLIDDYVHISDDTTIAEVTVVNPRFFNKTLSELDFRNRYQVNVIAIVTKDDQANTLPAGEDRVEKGNRITVLGKTENIQHLNEIIGEG</sequence>
<dbReference type="GO" id="GO:0006813">
    <property type="term" value="P:potassium ion transport"/>
    <property type="evidence" value="ECO:0007669"/>
    <property type="project" value="InterPro"/>
</dbReference>
<name>A0A1D7ZZA8_LIMFE</name>
<dbReference type="InterPro" id="IPR050721">
    <property type="entry name" value="Trk_Ktr_HKT_K-transport"/>
</dbReference>
<feature type="domain" description="RCK C-terminal" evidence="2">
    <location>
        <begin position="137"/>
        <end position="224"/>
    </location>
</feature>
<dbReference type="PANTHER" id="PTHR43833:SF7">
    <property type="entry name" value="KTR SYSTEM POTASSIUM UPTAKE PROTEIN C"/>
    <property type="match status" value="1"/>
</dbReference>
<dbReference type="SUPFAM" id="SSF51735">
    <property type="entry name" value="NAD(P)-binding Rossmann-fold domains"/>
    <property type="match status" value="1"/>
</dbReference>
<dbReference type="SUPFAM" id="SSF116726">
    <property type="entry name" value="TrkA C-terminal domain-like"/>
    <property type="match status" value="1"/>
</dbReference>
<dbReference type="Pfam" id="PF02254">
    <property type="entry name" value="TrkA_N"/>
    <property type="match status" value="1"/>
</dbReference>
<evidence type="ECO:0000313" key="4">
    <source>
        <dbReference type="Proteomes" id="UP000094714"/>
    </source>
</evidence>
<dbReference type="Gene3D" id="3.40.50.720">
    <property type="entry name" value="NAD(P)-binding Rossmann-like Domain"/>
    <property type="match status" value="1"/>
</dbReference>
<dbReference type="PROSITE" id="PS51201">
    <property type="entry name" value="RCK_N"/>
    <property type="match status" value="1"/>
</dbReference>
<dbReference type="PROSITE" id="PS51202">
    <property type="entry name" value="RCK_C"/>
    <property type="match status" value="1"/>
</dbReference>
<feature type="domain" description="RCK N-terminal" evidence="1">
    <location>
        <begin position="4"/>
        <end position="120"/>
    </location>
</feature>
<dbReference type="Gene3D" id="3.30.70.1450">
    <property type="entry name" value="Regulator of K+ conductance, C-terminal domain"/>
    <property type="match status" value="1"/>
</dbReference>
<dbReference type="RefSeq" id="WP_069776198.1">
    <property type="nucleotide sequence ID" value="NZ_CP017151.1"/>
</dbReference>
<accession>A0A1D7ZZA8</accession>
<dbReference type="EMBL" id="CP017151">
    <property type="protein sequence ID" value="AOR75179.1"/>
    <property type="molecule type" value="Genomic_DNA"/>
</dbReference>
<dbReference type="InterPro" id="IPR006037">
    <property type="entry name" value="RCK_C"/>
</dbReference>
<reference evidence="3 4" key="1">
    <citation type="submission" date="2016-09" db="EMBL/GenBank/DDBJ databases">
        <title>Genome Sequence of the Lactobacillus fermentum strain NCC2970 (CNCM I-5068).</title>
        <authorList>
            <person name="Barretto C."/>
            <person name="Ngom-Bru C."/>
            <person name="Genevaz A."/>
            <person name="Fournier C."/>
            <person name="Moine D."/>
            <person name="Kassam M."/>
            <person name="Iltis A."/>
            <person name="Sagory-Zalkind P."/>
            <person name="Faucherand G."/>
            <person name="Descombes P."/>
            <person name="Duboux S."/>
        </authorList>
    </citation>
    <scope>NUCLEOTIDE SEQUENCE [LARGE SCALE GENOMIC DNA]</scope>
    <source>
        <strain evidence="3 4">NCC2970</strain>
    </source>
</reference>
<protein>
    <submittedName>
        <fullName evidence="3">Potassium transport protein</fullName>
    </submittedName>
</protein>